<dbReference type="EMBL" id="JBHUKY010000033">
    <property type="protein sequence ID" value="MFD2412064.1"/>
    <property type="molecule type" value="Genomic_DNA"/>
</dbReference>
<protein>
    <submittedName>
        <fullName evidence="2">Ketopantoate reductase family protein</fullName>
    </submittedName>
</protein>
<dbReference type="Pfam" id="PF02558">
    <property type="entry name" value="ApbA"/>
    <property type="match status" value="1"/>
</dbReference>
<evidence type="ECO:0000259" key="1">
    <source>
        <dbReference type="Pfam" id="PF02558"/>
    </source>
</evidence>
<evidence type="ECO:0000313" key="2">
    <source>
        <dbReference type="EMBL" id="MFD2412064.1"/>
    </source>
</evidence>
<name>A0ABW5FBP3_9BACL</name>
<dbReference type="InterPro" id="IPR013332">
    <property type="entry name" value="KPR_N"/>
</dbReference>
<gene>
    <name evidence="2" type="ORF">ACFSX3_19405</name>
</gene>
<reference evidence="3" key="1">
    <citation type="journal article" date="2019" name="Int. J. Syst. Evol. Microbiol.">
        <title>The Global Catalogue of Microorganisms (GCM) 10K type strain sequencing project: providing services to taxonomists for standard genome sequencing and annotation.</title>
        <authorList>
            <consortium name="The Broad Institute Genomics Platform"/>
            <consortium name="The Broad Institute Genome Sequencing Center for Infectious Disease"/>
            <person name="Wu L."/>
            <person name="Ma J."/>
        </authorList>
    </citation>
    <scope>NUCLEOTIDE SEQUENCE [LARGE SCALE GENOMIC DNA]</scope>
    <source>
        <strain evidence="3">CCM 8725</strain>
    </source>
</reference>
<comment type="caution">
    <text evidence="2">The sequence shown here is derived from an EMBL/GenBank/DDBJ whole genome shotgun (WGS) entry which is preliminary data.</text>
</comment>
<feature type="domain" description="Ketopantoate reductase N-terminal" evidence="1">
    <location>
        <begin position="9"/>
        <end position="111"/>
    </location>
</feature>
<organism evidence="2 3">
    <name type="scientific">Paenibacillus rhizoplanae</name>
    <dbReference type="NCBI Taxonomy" id="1917181"/>
    <lineage>
        <taxon>Bacteria</taxon>
        <taxon>Bacillati</taxon>
        <taxon>Bacillota</taxon>
        <taxon>Bacilli</taxon>
        <taxon>Bacillales</taxon>
        <taxon>Paenibacillaceae</taxon>
        <taxon>Paenibacillus</taxon>
    </lineage>
</organism>
<sequence length="298" mass="33200">MTTSKPRLLVFGAGVIGSLYALRFFQSGMDVTLLARGNRLTELQKNGLRFSSKGTVQHERVRVIEKLEDHDIYDFIFVPVRYDQAESALEVIRNNQSKTVVTLTNTVGYDSWLAIVGDRLLPGFPGAGGDMKDGILNAKFGSKSVQGTVFGEINGEKTDRIMRLAQLLEAAHLPYEIADNIQAFHVSHATTVISMKHFYTADGLVDLRTAKSRRVLRGVAMDMKRNGRMVEQAGISLTPAKMKIIGKLPAWLIALMFRIMLNIRFTRDVLLGNHALAARPEVMMMDSAFRAYMASAQY</sequence>
<dbReference type="RefSeq" id="WP_209988195.1">
    <property type="nucleotide sequence ID" value="NZ_JBHUKY010000033.1"/>
</dbReference>
<dbReference type="InterPro" id="IPR036291">
    <property type="entry name" value="NAD(P)-bd_dom_sf"/>
</dbReference>
<dbReference type="Proteomes" id="UP001597448">
    <property type="component" value="Unassembled WGS sequence"/>
</dbReference>
<evidence type="ECO:0000313" key="3">
    <source>
        <dbReference type="Proteomes" id="UP001597448"/>
    </source>
</evidence>
<keyword evidence="3" id="KW-1185">Reference proteome</keyword>
<accession>A0ABW5FBP3</accession>
<dbReference type="Gene3D" id="3.40.50.720">
    <property type="entry name" value="NAD(P)-binding Rossmann-like Domain"/>
    <property type="match status" value="1"/>
</dbReference>
<proteinExistence type="predicted"/>
<dbReference type="SUPFAM" id="SSF51735">
    <property type="entry name" value="NAD(P)-binding Rossmann-fold domains"/>
    <property type="match status" value="1"/>
</dbReference>